<name>A0A5B7JKY1_PORTR</name>
<comment type="caution">
    <text evidence="1">The sequence shown here is derived from an EMBL/GenBank/DDBJ whole genome shotgun (WGS) entry which is preliminary data.</text>
</comment>
<dbReference type="AlphaFoldDB" id="A0A5B7JKY1"/>
<gene>
    <name evidence="1" type="ORF">E2C01_088939</name>
</gene>
<organism evidence="1 2">
    <name type="scientific">Portunus trituberculatus</name>
    <name type="common">Swimming crab</name>
    <name type="synonym">Neptunus trituberculatus</name>
    <dbReference type="NCBI Taxonomy" id="210409"/>
    <lineage>
        <taxon>Eukaryota</taxon>
        <taxon>Metazoa</taxon>
        <taxon>Ecdysozoa</taxon>
        <taxon>Arthropoda</taxon>
        <taxon>Crustacea</taxon>
        <taxon>Multicrustacea</taxon>
        <taxon>Malacostraca</taxon>
        <taxon>Eumalacostraca</taxon>
        <taxon>Eucarida</taxon>
        <taxon>Decapoda</taxon>
        <taxon>Pleocyemata</taxon>
        <taxon>Brachyura</taxon>
        <taxon>Eubrachyura</taxon>
        <taxon>Portunoidea</taxon>
        <taxon>Portunidae</taxon>
        <taxon>Portuninae</taxon>
        <taxon>Portunus</taxon>
    </lineage>
</organism>
<proteinExistence type="predicted"/>
<evidence type="ECO:0000313" key="2">
    <source>
        <dbReference type="Proteomes" id="UP000324222"/>
    </source>
</evidence>
<dbReference type="Proteomes" id="UP000324222">
    <property type="component" value="Unassembled WGS sequence"/>
</dbReference>
<evidence type="ECO:0000313" key="1">
    <source>
        <dbReference type="EMBL" id="MPC93797.1"/>
    </source>
</evidence>
<reference evidence="1 2" key="1">
    <citation type="submission" date="2019-05" db="EMBL/GenBank/DDBJ databases">
        <title>Another draft genome of Portunus trituberculatus and its Hox gene families provides insights of decapod evolution.</title>
        <authorList>
            <person name="Jeong J.-H."/>
            <person name="Song I."/>
            <person name="Kim S."/>
            <person name="Choi T."/>
            <person name="Kim D."/>
            <person name="Ryu S."/>
            <person name="Kim W."/>
        </authorList>
    </citation>
    <scope>NUCLEOTIDE SEQUENCE [LARGE SCALE GENOMIC DNA]</scope>
    <source>
        <tissue evidence="1">Muscle</tissue>
    </source>
</reference>
<accession>A0A5B7JKY1</accession>
<keyword evidence="2" id="KW-1185">Reference proteome</keyword>
<protein>
    <submittedName>
        <fullName evidence="1">Uncharacterized protein</fullName>
    </submittedName>
</protein>
<sequence length="68" mass="7450">MESLWKSGGTPTVARAGPWLPADATQITPYLFTTSCANSPRRLAGMETNPPVSIEIRDTNIFQVNEDK</sequence>
<dbReference type="EMBL" id="VSRR010096113">
    <property type="protein sequence ID" value="MPC93797.1"/>
    <property type="molecule type" value="Genomic_DNA"/>
</dbReference>